<protein>
    <submittedName>
        <fullName evidence="1">Uncharacterized protein</fullName>
    </submittedName>
</protein>
<evidence type="ECO:0000313" key="1">
    <source>
        <dbReference type="EMBL" id="RXH71546.1"/>
    </source>
</evidence>
<dbReference type="SMR" id="A0A498HJB1"/>
<accession>A0A498HJB1</accession>
<organism evidence="1 2">
    <name type="scientific">Malus domestica</name>
    <name type="common">Apple</name>
    <name type="synonym">Pyrus malus</name>
    <dbReference type="NCBI Taxonomy" id="3750"/>
    <lineage>
        <taxon>Eukaryota</taxon>
        <taxon>Viridiplantae</taxon>
        <taxon>Streptophyta</taxon>
        <taxon>Embryophyta</taxon>
        <taxon>Tracheophyta</taxon>
        <taxon>Spermatophyta</taxon>
        <taxon>Magnoliopsida</taxon>
        <taxon>eudicotyledons</taxon>
        <taxon>Gunneridae</taxon>
        <taxon>Pentapetalae</taxon>
        <taxon>rosids</taxon>
        <taxon>fabids</taxon>
        <taxon>Rosales</taxon>
        <taxon>Rosaceae</taxon>
        <taxon>Amygdaloideae</taxon>
        <taxon>Maleae</taxon>
        <taxon>Malus</taxon>
    </lineage>
</organism>
<name>A0A498HJB1_MALDO</name>
<dbReference type="AlphaFoldDB" id="A0A498HJB1"/>
<keyword evidence="2" id="KW-1185">Reference proteome</keyword>
<dbReference type="STRING" id="3750.A0A498HJB1"/>
<dbReference type="OrthoDB" id="1714522at2759"/>
<sequence length="108" mass="12359">MLVQDVPSTVLQFLLLDEQDGDDMDLQKVSSFYDYKAICTKYHLVERIAYQVIKDATEGSELGKQMALYVLDALFCVDHEKYFLSQLQSRGFLRSCLTSISNSHQVLV</sequence>
<evidence type="ECO:0000313" key="2">
    <source>
        <dbReference type="Proteomes" id="UP000290289"/>
    </source>
</evidence>
<reference evidence="1 2" key="1">
    <citation type="submission" date="2018-10" db="EMBL/GenBank/DDBJ databases">
        <title>A high-quality apple genome assembly.</title>
        <authorList>
            <person name="Hu J."/>
        </authorList>
    </citation>
    <scope>NUCLEOTIDE SEQUENCE [LARGE SCALE GENOMIC DNA]</scope>
    <source>
        <strain evidence="2">cv. HFTH1</strain>
        <tissue evidence="1">Young leaf</tissue>
    </source>
</reference>
<gene>
    <name evidence="1" type="ORF">DVH24_018901</name>
</gene>
<dbReference type="EMBL" id="RDQH01000342">
    <property type="protein sequence ID" value="RXH71546.1"/>
    <property type="molecule type" value="Genomic_DNA"/>
</dbReference>
<dbReference type="Proteomes" id="UP000290289">
    <property type="component" value="Chromosome 16"/>
</dbReference>
<comment type="caution">
    <text evidence="1">The sequence shown here is derived from an EMBL/GenBank/DDBJ whole genome shotgun (WGS) entry which is preliminary data.</text>
</comment>
<proteinExistence type="predicted"/>